<dbReference type="InterPro" id="IPR011738">
    <property type="entry name" value="Phage_CHP"/>
</dbReference>
<dbReference type="AlphaFoldDB" id="A0A506UHG3"/>
<dbReference type="InterPro" id="IPR021146">
    <property type="entry name" value="Phage_gp6-like_head-tail"/>
</dbReference>
<organism evidence="1 2">
    <name type="scientific">Pararhizobium mangrovi</name>
    <dbReference type="NCBI Taxonomy" id="2590452"/>
    <lineage>
        <taxon>Bacteria</taxon>
        <taxon>Pseudomonadati</taxon>
        <taxon>Pseudomonadota</taxon>
        <taxon>Alphaproteobacteria</taxon>
        <taxon>Hyphomicrobiales</taxon>
        <taxon>Rhizobiaceae</taxon>
        <taxon>Rhizobium/Agrobacterium group</taxon>
        <taxon>Pararhizobium</taxon>
    </lineage>
</organism>
<evidence type="ECO:0000313" key="2">
    <source>
        <dbReference type="Proteomes" id="UP000320314"/>
    </source>
</evidence>
<dbReference type="NCBIfam" id="TIGR02215">
    <property type="entry name" value="phage_chp_gp8"/>
    <property type="match status" value="1"/>
</dbReference>
<evidence type="ECO:0008006" key="3">
    <source>
        <dbReference type="Google" id="ProtNLM"/>
    </source>
</evidence>
<accession>A0A506UHG3</accession>
<reference evidence="1 2" key="1">
    <citation type="submission" date="2019-06" db="EMBL/GenBank/DDBJ databases">
        <authorList>
            <person name="Li M."/>
        </authorList>
    </citation>
    <scope>NUCLEOTIDE SEQUENCE [LARGE SCALE GENOMIC DNA]</scope>
    <source>
        <strain evidence="1 2">BGMRC6574</strain>
    </source>
</reference>
<dbReference type="RefSeq" id="WP_141165059.1">
    <property type="nucleotide sequence ID" value="NZ_VHLH01000001.1"/>
</dbReference>
<dbReference type="Gene3D" id="1.10.3230.30">
    <property type="entry name" value="Phage gp6-like head-tail connector protein"/>
    <property type="match status" value="1"/>
</dbReference>
<dbReference type="Pfam" id="PF05135">
    <property type="entry name" value="Phage_connect_1"/>
    <property type="match status" value="1"/>
</dbReference>
<evidence type="ECO:0000313" key="1">
    <source>
        <dbReference type="EMBL" id="TPW32756.1"/>
    </source>
</evidence>
<dbReference type="OrthoDB" id="7597216at2"/>
<name>A0A506UHG3_9HYPH</name>
<dbReference type="CDD" id="cd08054">
    <property type="entry name" value="gp6"/>
    <property type="match status" value="1"/>
</dbReference>
<protein>
    <recommendedName>
        <fullName evidence="3">PhiE125 gp8 family phage protein</fullName>
    </recommendedName>
</protein>
<dbReference type="EMBL" id="VHLH01000001">
    <property type="protein sequence ID" value="TPW32756.1"/>
    <property type="molecule type" value="Genomic_DNA"/>
</dbReference>
<dbReference type="Proteomes" id="UP000320314">
    <property type="component" value="Unassembled WGS sequence"/>
</dbReference>
<sequence length="189" mass="20621">MSLFMTEPALGQVVPLADMKAWLRLDGSDEDDLVGELIAVATRHLERETGLALLSQGWRLTLDGWPTDGTIVFARTPVRTIDAVKAYDADGTGRDVQTGGFVLDRDRRPVRLYIDGSAFAVPADNGVEVDFTAGFGDAASDVPDDLKHAIRLHVAHLYEFRGAVPMAQQPASVPAGYDRLIDGYRRRAL</sequence>
<gene>
    <name evidence="1" type="ORF">FJU11_00590</name>
</gene>
<proteinExistence type="predicted"/>
<comment type="caution">
    <text evidence="1">The sequence shown here is derived from an EMBL/GenBank/DDBJ whole genome shotgun (WGS) entry which is preliminary data.</text>
</comment>
<keyword evidence="2" id="KW-1185">Reference proteome</keyword>